<evidence type="ECO:0000313" key="3">
    <source>
        <dbReference type="Proteomes" id="UP001152797"/>
    </source>
</evidence>
<proteinExistence type="predicted"/>
<dbReference type="EMBL" id="CAMXCT010003293">
    <property type="protein sequence ID" value="CAI4003566.1"/>
    <property type="molecule type" value="Genomic_DNA"/>
</dbReference>
<sequence>MQVLFFTIRTPYLPWVLSIPSDGRTSFLDSWWVIPTSSSRTFSFSRQSSCLTIRGRALLPCAMGSSQNQAGDLLLLPGHLQLALLLEPGPWYDCGAGLLVWEPV</sequence>
<dbReference type="Proteomes" id="UP001152797">
    <property type="component" value="Unassembled WGS sequence"/>
</dbReference>
<keyword evidence="3" id="KW-1185">Reference proteome</keyword>
<reference evidence="2 3" key="2">
    <citation type="submission" date="2024-05" db="EMBL/GenBank/DDBJ databases">
        <authorList>
            <person name="Chen Y."/>
            <person name="Shah S."/>
            <person name="Dougan E. K."/>
            <person name="Thang M."/>
            <person name="Chan C."/>
        </authorList>
    </citation>
    <scope>NUCLEOTIDE SEQUENCE [LARGE SCALE GENOMIC DNA]</scope>
</reference>
<comment type="caution">
    <text evidence="1">The sequence shown here is derived from an EMBL/GenBank/DDBJ whole genome shotgun (WGS) entry which is preliminary data.</text>
</comment>
<organism evidence="1">
    <name type="scientific">Cladocopium goreaui</name>
    <dbReference type="NCBI Taxonomy" id="2562237"/>
    <lineage>
        <taxon>Eukaryota</taxon>
        <taxon>Sar</taxon>
        <taxon>Alveolata</taxon>
        <taxon>Dinophyceae</taxon>
        <taxon>Suessiales</taxon>
        <taxon>Symbiodiniaceae</taxon>
        <taxon>Cladocopium</taxon>
    </lineage>
</organism>
<accession>A0A9P1G8F8</accession>
<dbReference type="EMBL" id="CAMXCT020003293">
    <property type="protein sequence ID" value="CAL1156941.1"/>
    <property type="molecule type" value="Genomic_DNA"/>
</dbReference>
<reference evidence="1" key="1">
    <citation type="submission" date="2022-10" db="EMBL/GenBank/DDBJ databases">
        <authorList>
            <person name="Chen Y."/>
            <person name="Dougan E. K."/>
            <person name="Chan C."/>
            <person name="Rhodes N."/>
            <person name="Thang M."/>
        </authorList>
    </citation>
    <scope>NUCLEOTIDE SEQUENCE</scope>
</reference>
<dbReference type="EMBL" id="CAMXCT030003293">
    <property type="protein sequence ID" value="CAL4790878.1"/>
    <property type="molecule type" value="Genomic_DNA"/>
</dbReference>
<protein>
    <submittedName>
        <fullName evidence="1">Uncharacterized protein</fullName>
    </submittedName>
</protein>
<evidence type="ECO:0000313" key="2">
    <source>
        <dbReference type="EMBL" id="CAL4790878.1"/>
    </source>
</evidence>
<gene>
    <name evidence="1" type="ORF">C1SCF055_LOCUS29428</name>
</gene>
<name>A0A9P1G8F8_9DINO</name>
<evidence type="ECO:0000313" key="1">
    <source>
        <dbReference type="EMBL" id="CAI4003566.1"/>
    </source>
</evidence>
<feature type="non-terminal residue" evidence="1">
    <location>
        <position position="1"/>
    </location>
</feature>
<dbReference type="AlphaFoldDB" id="A0A9P1G8F8"/>